<dbReference type="Bgee" id="WBGene00018035">
    <property type="expression patterns" value="Expressed in larva and 2 other cell types or tissues"/>
</dbReference>
<evidence type="ECO:0000259" key="12">
    <source>
        <dbReference type="PROSITE" id="PS50011"/>
    </source>
</evidence>
<evidence type="ECO:0000256" key="8">
    <source>
        <dbReference type="ARBA" id="ARBA00038999"/>
    </source>
</evidence>
<dbReference type="PhylomeDB" id="Q58AU8"/>
<evidence type="ECO:0000256" key="5">
    <source>
        <dbReference type="ARBA" id="ARBA00022777"/>
    </source>
</evidence>
<dbReference type="InterPro" id="IPR000719">
    <property type="entry name" value="Prot_kinase_dom"/>
</dbReference>
<evidence type="ECO:0000256" key="2">
    <source>
        <dbReference type="ARBA" id="ARBA00022490"/>
    </source>
</evidence>
<evidence type="ECO:0000256" key="1">
    <source>
        <dbReference type="ARBA" id="ARBA00004496"/>
    </source>
</evidence>
<dbReference type="InterPro" id="IPR008271">
    <property type="entry name" value="Ser/Thr_kinase_AS"/>
</dbReference>
<protein>
    <recommendedName>
        <fullName evidence="8">mitogen-activated protein kinase kinase</fullName>
        <ecNumber evidence="8">2.7.12.2</ecNumber>
    </recommendedName>
</protein>
<dbReference type="UCSC" id="F35C8.2">
    <property type="organism name" value="c. elegans"/>
</dbReference>
<keyword evidence="3" id="KW-0808">Transferase</keyword>
<dbReference type="AlphaFoldDB" id="Q58AU8"/>
<dbReference type="SMART" id="SM00220">
    <property type="entry name" value="S_TKc"/>
    <property type="match status" value="1"/>
</dbReference>
<evidence type="ECO:0000256" key="11">
    <source>
        <dbReference type="ARBA" id="ARBA00051693"/>
    </source>
</evidence>
<dbReference type="Reactome" id="R-CEL-450302">
    <property type="pathway name" value="activated TAK1 mediates p38 MAPK activation"/>
</dbReference>
<feature type="domain" description="Protein kinase" evidence="12">
    <location>
        <begin position="20"/>
        <end position="320"/>
    </location>
</feature>
<keyword evidence="4" id="KW-0547">Nucleotide-binding</keyword>
<evidence type="ECO:0007829" key="16">
    <source>
        <dbReference type="PeptideAtlas" id="Q58AU8"/>
    </source>
</evidence>
<dbReference type="Reactome" id="R-CEL-6811555">
    <property type="pathway name" value="PI5P Regulates TP53 Acetylation"/>
</dbReference>
<dbReference type="Proteomes" id="UP000001940">
    <property type="component" value="Chromosome X"/>
</dbReference>
<comment type="catalytic activity">
    <reaction evidence="9">
        <text>L-seryl-[protein] + ATP = O-phospho-L-seryl-[protein] + ADP + H(+)</text>
        <dbReference type="Rhea" id="RHEA:17989"/>
        <dbReference type="Rhea" id="RHEA-COMP:9863"/>
        <dbReference type="Rhea" id="RHEA-COMP:11604"/>
        <dbReference type="ChEBI" id="CHEBI:15378"/>
        <dbReference type="ChEBI" id="CHEBI:29999"/>
        <dbReference type="ChEBI" id="CHEBI:30616"/>
        <dbReference type="ChEBI" id="CHEBI:83421"/>
        <dbReference type="ChEBI" id="CHEBI:456216"/>
        <dbReference type="EC" id="2.7.12.2"/>
    </reaction>
</comment>
<dbReference type="OrthoDB" id="10252354at2759"/>
<dbReference type="FunFam" id="1.10.510.10:FF:000687">
    <property type="entry name" value="MAP kinase kinase MKK1/SSP32"/>
    <property type="match status" value="1"/>
</dbReference>
<dbReference type="eggNOG" id="KOG0984">
    <property type="taxonomic scope" value="Eukaryota"/>
</dbReference>
<dbReference type="SUPFAM" id="SSF56112">
    <property type="entry name" value="Protein kinase-like (PK-like)"/>
    <property type="match status" value="1"/>
</dbReference>
<dbReference type="GO" id="GO:0005524">
    <property type="term" value="F:ATP binding"/>
    <property type="evidence" value="ECO:0007669"/>
    <property type="project" value="UniProtKB-KW"/>
</dbReference>
<comment type="catalytic activity">
    <reaction evidence="11">
        <text>L-tyrosyl-[protein] + ATP = O-phospho-L-tyrosyl-[protein] + ADP + H(+)</text>
        <dbReference type="Rhea" id="RHEA:10596"/>
        <dbReference type="Rhea" id="RHEA-COMP:10136"/>
        <dbReference type="Rhea" id="RHEA-COMP:20101"/>
        <dbReference type="ChEBI" id="CHEBI:15378"/>
        <dbReference type="ChEBI" id="CHEBI:30616"/>
        <dbReference type="ChEBI" id="CHEBI:46858"/>
        <dbReference type="ChEBI" id="CHEBI:61978"/>
        <dbReference type="ChEBI" id="CHEBI:456216"/>
        <dbReference type="EC" id="2.7.12.2"/>
    </reaction>
</comment>
<dbReference type="GeneID" id="180811"/>
<comment type="similarity">
    <text evidence="7">Belongs to the protein kinase superfamily. STE Ser/Thr protein kinase family. MAP kinase kinase subfamily.</text>
</comment>
<evidence type="ECO:0000256" key="9">
    <source>
        <dbReference type="ARBA" id="ARBA00049014"/>
    </source>
</evidence>
<dbReference type="Gene3D" id="3.30.200.20">
    <property type="entry name" value="Phosphorylase Kinase, domain 1"/>
    <property type="match status" value="1"/>
</dbReference>
<dbReference type="Reactome" id="R-CEL-2559580">
    <property type="pathway name" value="Oxidative Stress Induced Senescence"/>
</dbReference>
<evidence type="ECO:0000256" key="7">
    <source>
        <dbReference type="ARBA" id="ARBA00038035"/>
    </source>
</evidence>
<dbReference type="AGR" id="WB:WBGene00018035"/>
<proteinExistence type="evidence at protein level"/>
<dbReference type="GO" id="GO:0004708">
    <property type="term" value="F:MAP kinase kinase activity"/>
    <property type="evidence" value="ECO:0000318"/>
    <property type="project" value="GO_Central"/>
</dbReference>
<dbReference type="PANTHER" id="PTHR48013:SF3">
    <property type="entry name" value="PROTEIN KINASE DOMAIN-CONTAINING PROTEIN"/>
    <property type="match status" value="1"/>
</dbReference>
<gene>
    <name evidence="13 15" type="primary">sek-4</name>
    <name evidence="13" type="ORF">CELE_F35C8.2</name>
    <name evidence="15" type="ORF">F35C8.2</name>
</gene>
<comment type="subcellular location">
    <subcellularLocation>
        <location evidence="1">Cytoplasm</location>
    </subcellularLocation>
</comment>
<dbReference type="KEGG" id="cel:CELE_F35C8.2"/>
<evidence type="ECO:0000313" key="14">
    <source>
        <dbReference type="Proteomes" id="UP000001940"/>
    </source>
</evidence>
<dbReference type="PROSITE" id="PS50011">
    <property type="entry name" value="PROTEIN_KINASE_DOM"/>
    <property type="match status" value="1"/>
</dbReference>
<dbReference type="OMA" id="VNIHIFM"/>
<dbReference type="RefSeq" id="NP_508915.3">
    <property type="nucleotide sequence ID" value="NM_076514.8"/>
</dbReference>
<sequence length="364" mass="40404">MPTFGRRVPRPKLDLPALRETIPEVLKNGALGYICLSGRNLNVPEDMLHGGVRIGSGEGQSAVYRLIYNGMVIARKDVAVRLPQGGDEDSTNKLMAKRLREVNVINGCAPCPFIVHFFGYYVHKYKDCVKIHIFMEEMALSASVLKKEVLKRGGIVPEFVIGRIACSVIHAMWFLKEKMQIIHRDIKPGNILIDYDGRVKICDFGISGILQDSIAVSATGCQQYTAPEINELAMVHSPGYSIKSDIWSLGITIFELATLTYPYPVGISEFTLSSTIMTSPAPSLERGIYSDSLVEFVERLLQKNKDDRPSIVAVQELKFFVKNDIPFSCIGTGVGDSDNVLNARPSVGAWLDDFFFPRDTIPVK</sequence>
<dbReference type="STRING" id="6239.F35C8.2.1"/>
<organism evidence="13 14">
    <name type="scientific">Caenorhabditis elegans</name>
    <dbReference type="NCBI Taxonomy" id="6239"/>
    <lineage>
        <taxon>Eukaryota</taxon>
        <taxon>Metazoa</taxon>
        <taxon>Ecdysozoa</taxon>
        <taxon>Nematoda</taxon>
        <taxon>Chromadorea</taxon>
        <taxon>Rhabditida</taxon>
        <taxon>Rhabditina</taxon>
        <taxon>Rhabditomorpha</taxon>
        <taxon>Rhabditoidea</taxon>
        <taxon>Rhabditidae</taxon>
        <taxon>Peloderinae</taxon>
        <taxon>Caenorhabditis</taxon>
    </lineage>
</organism>
<dbReference type="FunCoup" id="Q58AU8">
    <property type="interactions" value="1"/>
</dbReference>
<dbReference type="GO" id="GO:0005737">
    <property type="term" value="C:cytoplasm"/>
    <property type="evidence" value="ECO:0007669"/>
    <property type="project" value="UniProtKB-SubCell"/>
</dbReference>
<dbReference type="SMR" id="Q58AU8"/>
<evidence type="ECO:0000256" key="4">
    <source>
        <dbReference type="ARBA" id="ARBA00022741"/>
    </source>
</evidence>
<evidence type="ECO:0000256" key="6">
    <source>
        <dbReference type="ARBA" id="ARBA00022840"/>
    </source>
</evidence>
<dbReference type="PaxDb" id="6239-F35C8.2"/>
<dbReference type="Reactome" id="R-CEL-9833482">
    <property type="pathway name" value="PKR-mediated signaling"/>
</dbReference>
<keyword evidence="5 13" id="KW-0418">Kinase</keyword>
<dbReference type="PeptideAtlas" id="Q58AU8"/>
<dbReference type="Reactome" id="R-CEL-168638">
    <property type="pathway name" value="NOD1/2 Signaling Pathway"/>
</dbReference>
<evidence type="ECO:0000313" key="15">
    <source>
        <dbReference type="WormBase" id="F35C8.2"/>
    </source>
</evidence>
<keyword evidence="16" id="KW-1267">Proteomics identification</keyword>
<dbReference type="EMBL" id="BX284606">
    <property type="protein sequence ID" value="CCD62791.1"/>
    <property type="molecule type" value="Genomic_DNA"/>
</dbReference>
<dbReference type="InParanoid" id="Q58AU8"/>
<dbReference type="HOGENOM" id="CLU_065870_0_0_1"/>
<dbReference type="InterPro" id="IPR011009">
    <property type="entry name" value="Kinase-like_dom_sf"/>
</dbReference>
<dbReference type="Pfam" id="PF00069">
    <property type="entry name" value="Pkinase"/>
    <property type="match status" value="1"/>
</dbReference>
<dbReference type="WormBase" id="F35C8.2">
    <property type="protein sequence ID" value="CE45636"/>
    <property type="gene ID" value="WBGene00018035"/>
    <property type="gene designation" value="sek-4"/>
</dbReference>
<evidence type="ECO:0000256" key="3">
    <source>
        <dbReference type="ARBA" id="ARBA00022679"/>
    </source>
</evidence>
<dbReference type="IntAct" id="Q58AU8">
    <property type="interactions" value="1"/>
</dbReference>
<dbReference type="PANTHER" id="PTHR48013">
    <property type="entry name" value="DUAL SPECIFICITY MITOGEN-ACTIVATED PROTEIN KINASE KINASE 5-RELATED"/>
    <property type="match status" value="1"/>
</dbReference>
<keyword evidence="2" id="KW-0963">Cytoplasm</keyword>
<keyword evidence="6" id="KW-0067">ATP-binding</keyword>
<dbReference type="GO" id="GO:0000165">
    <property type="term" value="P:MAPK cascade"/>
    <property type="evidence" value="ECO:0000318"/>
    <property type="project" value="GO_Central"/>
</dbReference>
<dbReference type="Gene3D" id="1.10.510.10">
    <property type="entry name" value="Transferase(Phosphotransferase) domain 1"/>
    <property type="match status" value="1"/>
</dbReference>
<keyword evidence="14" id="KW-1185">Reference proteome</keyword>
<evidence type="ECO:0000313" key="13">
    <source>
        <dbReference type="EMBL" id="CCD62791.1"/>
    </source>
</evidence>
<comment type="catalytic activity">
    <reaction evidence="10">
        <text>L-threonyl-[protein] + ATP = O-phospho-L-threonyl-[protein] + ADP + H(+)</text>
        <dbReference type="Rhea" id="RHEA:46608"/>
        <dbReference type="Rhea" id="RHEA-COMP:11060"/>
        <dbReference type="Rhea" id="RHEA-COMP:11605"/>
        <dbReference type="ChEBI" id="CHEBI:15378"/>
        <dbReference type="ChEBI" id="CHEBI:30013"/>
        <dbReference type="ChEBI" id="CHEBI:30616"/>
        <dbReference type="ChEBI" id="CHEBI:61977"/>
        <dbReference type="ChEBI" id="CHEBI:456216"/>
        <dbReference type="EC" id="2.7.12.2"/>
    </reaction>
</comment>
<name>Q58AU8_CAEEL</name>
<reference evidence="13 14" key="1">
    <citation type="journal article" date="1998" name="Science">
        <title>Genome sequence of the nematode C. elegans: a platform for investigating biology.</title>
        <authorList>
            <consortium name="The C. elegans sequencing consortium"/>
            <person name="Sulson J.E."/>
            <person name="Waterston R."/>
        </authorList>
    </citation>
    <scope>NUCLEOTIDE SEQUENCE [LARGE SCALE GENOMIC DNA]</scope>
    <source>
        <strain evidence="13 14">Bristol N2</strain>
    </source>
</reference>
<dbReference type="PROSITE" id="PS00108">
    <property type="entry name" value="PROTEIN_KINASE_ST"/>
    <property type="match status" value="1"/>
</dbReference>
<evidence type="ECO:0000256" key="10">
    <source>
        <dbReference type="ARBA" id="ARBA00049299"/>
    </source>
</evidence>
<dbReference type="EC" id="2.7.12.2" evidence="8"/>
<dbReference type="GO" id="GO:0006950">
    <property type="term" value="P:response to stress"/>
    <property type="evidence" value="ECO:0007669"/>
    <property type="project" value="UniProtKB-ARBA"/>
</dbReference>
<dbReference type="CTD" id="180811"/>
<accession>Q58AU8</accession>